<dbReference type="STRING" id="1560234.SP90_04085"/>
<dbReference type="SUPFAM" id="SSF141371">
    <property type="entry name" value="PilZ domain-like"/>
    <property type="match status" value="1"/>
</dbReference>
<dbReference type="PRINTS" id="PR01490">
    <property type="entry name" value="RTXTOXIND"/>
</dbReference>
<keyword evidence="2 5" id="KW-0812">Transmembrane</keyword>
<dbReference type="SUPFAM" id="SSF111369">
    <property type="entry name" value="HlyD-like secretion proteins"/>
    <property type="match status" value="1"/>
</dbReference>
<comment type="subcellular location">
    <subcellularLocation>
        <location evidence="1">Membrane</location>
        <topology evidence="1">Single-pass membrane protein</topology>
    </subcellularLocation>
</comment>
<evidence type="ECO:0000256" key="2">
    <source>
        <dbReference type="ARBA" id="ARBA00022692"/>
    </source>
</evidence>
<gene>
    <name evidence="8" type="ORF">SP90_04085</name>
</gene>
<dbReference type="RefSeq" id="WP_066852888.1">
    <property type="nucleotide sequence ID" value="NZ_JXMS01000005.1"/>
</dbReference>
<dbReference type="EMBL" id="JXMS01000005">
    <property type="protein sequence ID" value="OBQ55163.1"/>
    <property type="molecule type" value="Genomic_DNA"/>
</dbReference>
<dbReference type="InterPro" id="IPR058625">
    <property type="entry name" value="MdtA-like_BSH"/>
</dbReference>
<feature type="transmembrane region" description="Helical" evidence="5">
    <location>
        <begin position="151"/>
        <end position="171"/>
    </location>
</feature>
<evidence type="ECO:0000256" key="5">
    <source>
        <dbReference type="SAM" id="Phobius"/>
    </source>
</evidence>
<dbReference type="GO" id="GO:0035438">
    <property type="term" value="F:cyclic-di-GMP binding"/>
    <property type="evidence" value="ECO:0007669"/>
    <property type="project" value="InterPro"/>
</dbReference>
<reference evidence="8 9" key="1">
    <citation type="submission" date="2015-01" db="EMBL/GenBank/DDBJ databases">
        <title>Desulfovibrio sp. JC271 draft genome sequence.</title>
        <authorList>
            <person name="Shivani Y."/>
            <person name="Subhash Y."/>
            <person name="Sasikala C."/>
            <person name="Ramana C.V."/>
        </authorList>
    </citation>
    <scope>NUCLEOTIDE SEQUENCE [LARGE SCALE GENOMIC DNA]</scope>
    <source>
        <strain evidence="8 9">JC271</strain>
    </source>
</reference>
<name>A0A1B7XI27_9BACT</name>
<sequence length="503" mass="55669">MPKLLQANYSRKYHRVQLPAQVIVEGEECEVVDWSLGGFKCVLPKAGLQAEWSDNITFVLPLPDMNISFSTAVVLRYVGGGYAGFEFSELSENNKAIMQKYFQATVEGKVDDAQGVVASIESAVVPFKADLEMTDEECAEFQKTYKKRASAHALAGLSIVLIVLGVVYSNWVTAVSVDAAVYEMVVRAAPEQSGIIKNIAVQKGQVVKKGQLLYSMDDEKGRRDVEQSRIALAMAQQQLAMMRIQLTDEHKAMRLYRDAAKQKVGMLRHKFEAAKSTRQLAEKELERAKMLVKRGAVSRSYTDKRRQAYLTTKAEEDRLHEELRHARVNAVSAATGKYLTDGAVRGEVEKIRAEISVQEHKVALHKVQLAQAVENLKRFHVKSMAAGRVHAVKQAQGSFVTTGQSVLTLVPADAVPWVVARFTFEDAKRLAVGDEAELIIPSLKKKVKGIVDTVGDNAVIRDDLAFKNLTKEPQVVPVKILFTDAVAPALGARAEVRVTTSWF</sequence>
<dbReference type="Pfam" id="PF25917">
    <property type="entry name" value="BSH_RND"/>
    <property type="match status" value="1"/>
</dbReference>
<keyword evidence="4 5" id="KW-0472">Membrane</keyword>
<evidence type="ECO:0000259" key="7">
    <source>
        <dbReference type="Pfam" id="PF25917"/>
    </source>
</evidence>
<dbReference type="Proteomes" id="UP000091979">
    <property type="component" value="Unassembled WGS sequence"/>
</dbReference>
<protein>
    <recommendedName>
        <fullName evidence="10">Membrane fusion protein biotin-lipoyl like domain-containing protein</fullName>
    </recommendedName>
</protein>
<proteinExistence type="predicted"/>
<evidence type="ECO:0000313" key="9">
    <source>
        <dbReference type="Proteomes" id="UP000091979"/>
    </source>
</evidence>
<feature type="domain" description="Multidrug resistance protein MdtA-like barrel-sandwich hybrid" evidence="7">
    <location>
        <begin position="189"/>
        <end position="407"/>
    </location>
</feature>
<dbReference type="PANTHER" id="PTHR30386">
    <property type="entry name" value="MEMBRANE FUSION SUBUNIT OF EMRAB-TOLC MULTIDRUG EFFLUX PUMP"/>
    <property type="match status" value="1"/>
</dbReference>
<dbReference type="Pfam" id="PF07238">
    <property type="entry name" value="PilZ"/>
    <property type="match status" value="1"/>
</dbReference>
<dbReference type="Gene3D" id="2.40.50.100">
    <property type="match status" value="1"/>
</dbReference>
<evidence type="ECO:0000313" key="8">
    <source>
        <dbReference type="EMBL" id="OBQ55163.1"/>
    </source>
</evidence>
<dbReference type="AlphaFoldDB" id="A0A1B7XI27"/>
<dbReference type="Gene3D" id="2.40.30.170">
    <property type="match status" value="1"/>
</dbReference>
<evidence type="ECO:0000259" key="6">
    <source>
        <dbReference type="Pfam" id="PF07238"/>
    </source>
</evidence>
<keyword evidence="3 5" id="KW-1133">Transmembrane helix</keyword>
<evidence type="ECO:0000256" key="3">
    <source>
        <dbReference type="ARBA" id="ARBA00022989"/>
    </source>
</evidence>
<dbReference type="PANTHER" id="PTHR30386:SF26">
    <property type="entry name" value="TRANSPORT PROTEIN COMB"/>
    <property type="match status" value="1"/>
</dbReference>
<dbReference type="Gene3D" id="1.10.287.470">
    <property type="entry name" value="Helix hairpin bin"/>
    <property type="match status" value="2"/>
</dbReference>
<dbReference type="GO" id="GO:0016020">
    <property type="term" value="C:membrane"/>
    <property type="evidence" value="ECO:0007669"/>
    <property type="project" value="UniProtKB-SubCell"/>
</dbReference>
<evidence type="ECO:0000256" key="4">
    <source>
        <dbReference type="ARBA" id="ARBA00023136"/>
    </source>
</evidence>
<feature type="domain" description="PilZ" evidence="6">
    <location>
        <begin position="11"/>
        <end position="102"/>
    </location>
</feature>
<accession>A0A1B7XI27</accession>
<dbReference type="InterPro" id="IPR009875">
    <property type="entry name" value="PilZ_domain"/>
</dbReference>
<dbReference type="OrthoDB" id="5464692at2"/>
<comment type="caution">
    <text evidence="8">The sequence shown here is derived from an EMBL/GenBank/DDBJ whole genome shotgun (WGS) entry which is preliminary data.</text>
</comment>
<dbReference type="Gene3D" id="2.40.10.220">
    <property type="entry name" value="predicted glycosyltransferase like domains"/>
    <property type="match status" value="1"/>
</dbReference>
<dbReference type="PATRIC" id="fig|1560234.3.peg.2764"/>
<organism evidence="8 9">
    <name type="scientific">Halodesulfovibrio spirochaetisodalis</name>
    <dbReference type="NCBI Taxonomy" id="1560234"/>
    <lineage>
        <taxon>Bacteria</taxon>
        <taxon>Pseudomonadati</taxon>
        <taxon>Thermodesulfobacteriota</taxon>
        <taxon>Desulfovibrionia</taxon>
        <taxon>Desulfovibrionales</taxon>
        <taxon>Desulfovibrionaceae</taxon>
        <taxon>Halodesulfovibrio</taxon>
    </lineage>
</organism>
<keyword evidence="9" id="KW-1185">Reference proteome</keyword>
<dbReference type="InterPro" id="IPR050739">
    <property type="entry name" value="MFP"/>
</dbReference>
<evidence type="ECO:0008006" key="10">
    <source>
        <dbReference type="Google" id="ProtNLM"/>
    </source>
</evidence>
<evidence type="ECO:0000256" key="1">
    <source>
        <dbReference type="ARBA" id="ARBA00004167"/>
    </source>
</evidence>